<dbReference type="PANTHER" id="PTHR19918">
    <property type="entry name" value="CELL DIVISION CYCLE 20 CDC20 FIZZY -RELATED"/>
    <property type="match status" value="1"/>
</dbReference>
<dbReference type="eggNOG" id="KOG0305">
    <property type="taxonomic scope" value="Eukaryota"/>
</dbReference>
<feature type="compositionally biased region" description="Polar residues" evidence="7">
    <location>
        <begin position="79"/>
        <end position="93"/>
    </location>
</feature>
<dbReference type="PROSITE" id="PS50294">
    <property type="entry name" value="WD_REPEATS_REGION"/>
    <property type="match status" value="1"/>
</dbReference>
<evidence type="ECO:0000313" key="8">
    <source>
        <dbReference type="EMBL" id="KNE56194.1"/>
    </source>
</evidence>
<evidence type="ECO:0008006" key="10">
    <source>
        <dbReference type="Google" id="ProtNLM"/>
    </source>
</evidence>
<keyword evidence="2" id="KW-0132">Cell division</keyword>
<dbReference type="EMBL" id="GG745330">
    <property type="protein sequence ID" value="KNE56194.1"/>
    <property type="molecule type" value="Genomic_DNA"/>
</dbReference>
<dbReference type="Proteomes" id="UP000054350">
    <property type="component" value="Unassembled WGS sequence"/>
</dbReference>
<reference evidence="9" key="2">
    <citation type="submission" date="2009-11" db="EMBL/GenBank/DDBJ databases">
        <title>The Genome Sequence of Allomyces macrogynus strain ATCC 38327.</title>
        <authorList>
            <consortium name="The Broad Institute Genome Sequencing Platform"/>
            <person name="Russ C."/>
            <person name="Cuomo C."/>
            <person name="Shea T."/>
            <person name="Young S.K."/>
            <person name="Zeng Q."/>
            <person name="Koehrsen M."/>
            <person name="Haas B."/>
            <person name="Borodovsky M."/>
            <person name="Guigo R."/>
            <person name="Alvarado L."/>
            <person name="Berlin A."/>
            <person name="Borenstein D."/>
            <person name="Chen Z."/>
            <person name="Engels R."/>
            <person name="Freedman E."/>
            <person name="Gellesch M."/>
            <person name="Goldberg J."/>
            <person name="Griggs A."/>
            <person name="Gujja S."/>
            <person name="Heiman D."/>
            <person name="Hepburn T."/>
            <person name="Howarth C."/>
            <person name="Jen D."/>
            <person name="Larson L."/>
            <person name="Lewis B."/>
            <person name="Mehta T."/>
            <person name="Park D."/>
            <person name="Pearson M."/>
            <person name="Roberts A."/>
            <person name="Saif S."/>
            <person name="Shenoy N."/>
            <person name="Sisk P."/>
            <person name="Stolte C."/>
            <person name="Sykes S."/>
            <person name="Walk T."/>
            <person name="White J."/>
            <person name="Yandava C."/>
            <person name="Burger G."/>
            <person name="Gray M.W."/>
            <person name="Holland P.W.H."/>
            <person name="King N."/>
            <person name="Lang F.B.F."/>
            <person name="Roger A.J."/>
            <person name="Ruiz-Trillo I."/>
            <person name="Lander E."/>
            <person name="Nusbaum C."/>
        </authorList>
    </citation>
    <scope>NUCLEOTIDE SEQUENCE [LARGE SCALE GENOMIC DNA]</scope>
    <source>
        <strain evidence="9">ATCC 38327</strain>
    </source>
</reference>
<keyword evidence="3" id="KW-0677">Repeat</keyword>
<dbReference type="GO" id="GO:0005680">
    <property type="term" value="C:anaphase-promoting complex"/>
    <property type="evidence" value="ECO:0007669"/>
    <property type="project" value="TreeGrafter"/>
</dbReference>
<keyword evidence="4" id="KW-0498">Mitosis</keyword>
<evidence type="ECO:0000313" key="9">
    <source>
        <dbReference type="Proteomes" id="UP000054350"/>
    </source>
</evidence>
<dbReference type="Pfam" id="PF00400">
    <property type="entry name" value="WD40"/>
    <property type="match status" value="2"/>
</dbReference>
<evidence type="ECO:0000256" key="5">
    <source>
        <dbReference type="ARBA" id="ARBA00023306"/>
    </source>
</evidence>
<dbReference type="GO" id="GO:0031145">
    <property type="term" value="P:anaphase-promoting complex-dependent catabolic process"/>
    <property type="evidence" value="ECO:0007669"/>
    <property type="project" value="TreeGrafter"/>
</dbReference>
<dbReference type="InterPro" id="IPR015943">
    <property type="entry name" value="WD40/YVTN_repeat-like_dom_sf"/>
</dbReference>
<name>A0A0L0S1F6_ALLM3</name>
<evidence type="ECO:0000256" key="1">
    <source>
        <dbReference type="ARBA" id="ARBA00022574"/>
    </source>
</evidence>
<dbReference type="PANTHER" id="PTHR19918:SF8">
    <property type="entry name" value="FI02843P"/>
    <property type="match status" value="1"/>
</dbReference>
<dbReference type="STRING" id="578462.A0A0L0S1F6"/>
<dbReference type="VEuPathDB" id="FungiDB:AMAG_02028"/>
<feature type="region of interest" description="Disordered" evidence="7">
    <location>
        <begin position="69"/>
        <end position="94"/>
    </location>
</feature>
<dbReference type="OrthoDB" id="10263272at2759"/>
<dbReference type="Gene3D" id="2.130.10.10">
    <property type="entry name" value="YVTN repeat-like/Quinoprotein amine dehydrogenase"/>
    <property type="match status" value="1"/>
</dbReference>
<evidence type="ECO:0000256" key="4">
    <source>
        <dbReference type="ARBA" id="ARBA00022776"/>
    </source>
</evidence>
<dbReference type="GO" id="GO:1990757">
    <property type="term" value="F:ubiquitin ligase activator activity"/>
    <property type="evidence" value="ECO:0007669"/>
    <property type="project" value="TreeGrafter"/>
</dbReference>
<gene>
    <name evidence="8" type="ORF">AMAG_02028</name>
</gene>
<feature type="region of interest" description="Disordered" evidence="7">
    <location>
        <begin position="551"/>
        <end position="593"/>
    </location>
</feature>
<protein>
    <recommendedName>
        <fullName evidence="10">Anaphase-promoting complex subunit 4 WD40 domain-containing protein</fullName>
    </recommendedName>
</protein>
<dbReference type="InterPro" id="IPR001680">
    <property type="entry name" value="WD40_rpt"/>
</dbReference>
<dbReference type="InterPro" id="IPR036322">
    <property type="entry name" value="WD40_repeat_dom_sf"/>
</dbReference>
<keyword evidence="9" id="KW-1185">Reference proteome</keyword>
<accession>A0A0L0S1F6</accession>
<dbReference type="GO" id="GO:1905786">
    <property type="term" value="P:positive regulation of anaphase-promoting complex-dependent catabolic process"/>
    <property type="evidence" value="ECO:0007669"/>
    <property type="project" value="TreeGrafter"/>
</dbReference>
<dbReference type="SMART" id="SM00320">
    <property type="entry name" value="WD40"/>
    <property type="match status" value="4"/>
</dbReference>
<keyword evidence="1 6" id="KW-0853">WD repeat</keyword>
<evidence type="ECO:0000256" key="7">
    <source>
        <dbReference type="SAM" id="MobiDB-lite"/>
    </source>
</evidence>
<dbReference type="InterPro" id="IPR033010">
    <property type="entry name" value="Cdc20/Fizzy"/>
</dbReference>
<evidence type="ECO:0000256" key="2">
    <source>
        <dbReference type="ARBA" id="ARBA00022618"/>
    </source>
</evidence>
<feature type="repeat" description="WD" evidence="6">
    <location>
        <begin position="477"/>
        <end position="518"/>
    </location>
</feature>
<organism evidence="8 9">
    <name type="scientific">Allomyces macrogynus (strain ATCC 38327)</name>
    <name type="common">Allomyces javanicus var. macrogynus</name>
    <dbReference type="NCBI Taxonomy" id="578462"/>
    <lineage>
        <taxon>Eukaryota</taxon>
        <taxon>Fungi</taxon>
        <taxon>Fungi incertae sedis</taxon>
        <taxon>Blastocladiomycota</taxon>
        <taxon>Blastocladiomycetes</taxon>
        <taxon>Blastocladiales</taxon>
        <taxon>Blastocladiaceae</taxon>
        <taxon>Allomyces</taxon>
    </lineage>
</organism>
<dbReference type="AlphaFoldDB" id="A0A0L0S1F6"/>
<dbReference type="SUPFAM" id="SSF50978">
    <property type="entry name" value="WD40 repeat-like"/>
    <property type="match status" value="1"/>
</dbReference>
<dbReference type="GO" id="GO:0010997">
    <property type="term" value="F:anaphase-promoting complex binding"/>
    <property type="evidence" value="ECO:0007669"/>
    <property type="project" value="InterPro"/>
</dbReference>
<keyword evidence="5" id="KW-0131">Cell cycle</keyword>
<reference evidence="8 9" key="1">
    <citation type="submission" date="2009-11" db="EMBL/GenBank/DDBJ databases">
        <title>Annotation of Allomyces macrogynus ATCC 38327.</title>
        <authorList>
            <consortium name="The Broad Institute Genome Sequencing Platform"/>
            <person name="Russ C."/>
            <person name="Cuomo C."/>
            <person name="Burger G."/>
            <person name="Gray M.W."/>
            <person name="Holland P.W.H."/>
            <person name="King N."/>
            <person name="Lang F.B.F."/>
            <person name="Roger A.J."/>
            <person name="Ruiz-Trillo I."/>
            <person name="Young S.K."/>
            <person name="Zeng Q."/>
            <person name="Gargeya S."/>
            <person name="Fitzgerald M."/>
            <person name="Haas B."/>
            <person name="Abouelleil A."/>
            <person name="Alvarado L."/>
            <person name="Arachchi H.M."/>
            <person name="Berlin A."/>
            <person name="Chapman S.B."/>
            <person name="Gearin G."/>
            <person name="Goldberg J."/>
            <person name="Griggs A."/>
            <person name="Gujja S."/>
            <person name="Hansen M."/>
            <person name="Heiman D."/>
            <person name="Howarth C."/>
            <person name="Larimer J."/>
            <person name="Lui A."/>
            <person name="MacDonald P.J.P."/>
            <person name="McCowen C."/>
            <person name="Montmayeur A."/>
            <person name="Murphy C."/>
            <person name="Neiman D."/>
            <person name="Pearson M."/>
            <person name="Priest M."/>
            <person name="Roberts A."/>
            <person name="Saif S."/>
            <person name="Shea T."/>
            <person name="Sisk P."/>
            <person name="Stolte C."/>
            <person name="Sykes S."/>
            <person name="Wortman J."/>
            <person name="Nusbaum C."/>
            <person name="Birren B."/>
        </authorList>
    </citation>
    <scope>NUCLEOTIDE SEQUENCE [LARGE SCALE GENOMIC DNA]</scope>
    <source>
        <strain evidence="8 9">ATCC 38327</strain>
    </source>
</reference>
<dbReference type="GO" id="GO:0051301">
    <property type="term" value="P:cell division"/>
    <property type="evidence" value="ECO:0007669"/>
    <property type="project" value="UniProtKB-KW"/>
</dbReference>
<evidence type="ECO:0000256" key="3">
    <source>
        <dbReference type="ARBA" id="ARBA00022737"/>
    </source>
</evidence>
<dbReference type="PROSITE" id="PS50082">
    <property type="entry name" value="WD_REPEATS_2"/>
    <property type="match status" value="1"/>
</dbReference>
<sequence length="641" mass="69478">MSSGQGGHPPMPVVRRSDLNRIVRRQRRLAPRSAMLDVLRRPYSPAAALSANPARALVKAHLRVEAALHHHGPSRAPSAWQSAATSNRPSTNMDPLLRKVPVLMDVLDLRGDHDPCVAPAHVGPSTRPRDRASVVHQIMAEPARPRHELWPLLDPQPTYSPFEHLALPDGAAPHVMGHFASNPCKILDAPGFAADLGPNRVSWSAHDVLAIALGDRAYLWDHGTVHALDPNLPSRPSVSAVAFHPAGSTLSVATARGSLNIYDVGSQTRARFVMANETQSAIRAMDWTTRYLATGDATGTIKLWDERWNGMRETLALAVPPSPFQTTKPPSGPVMHVQFAPDKDVHLATATNQELALWDLRRSDRPLTWISAAEYGATQIDSVAWCPWQNNLVALACSNDTDSLLVAWTLATREAVATFTHPSLCTTALVFAPDDQLLLAAHHTPPPPKPPTWTRPQPGAFLAGYEFPSLRPKWHNEYAHDGPVMSAALAPSGTRLATAAPDENVKLWRVRDPEVKRDAGMRIVAPPVRVVEGYQPWMAALPRAWPEVIADDGIPDPASTPAMDLDGRGDVRADDDDDDNAHHAPLWPPATPSAVESRTSALSLSPFGSWQSAVEIVSGLSQPNHARFEVVAAGTGHALGY</sequence>
<evidence type="ECO:0000256" key="6">
    <source>
        <dbReference type="PROSITE-ProRule" id="PRU00221"/>
    </source>
</evidence>
<proteinExistence type="predicted"/>